<evidence type="ECO:0000256" key="3">
    <source>
        <dbReference type="SAM" id="SignalP"/>
    </source>
</evidence>
<evidence type="ECO:0000256" key="2">
    <source>
        <dbReference type="ARBA" id="ARBA00022840"/>
    </source>
</evidence>
<evidence type="ECO:0000256" key="1">
    <source>
        <dbReference type="ARBA" id="ARBA00022741"/>
    </source>
</evidence>
<feature type="signal peptide" evidence="3">
    <location>
        <begin position="1"/>
        <end position="22"/>
    </location>
</feature>
<protein>
    <recommendedName>
        <fullName evidence="6">Interleukin-1 receptor-associated kinase 4</fullName>
    </recommendedName>
</protein>
<dbReference type="AlphaFoldDB" id="A0A4D6LD75"/>
<keyword evidence="2" id="KW-0067">ATP-binding</keyword>
<dbReference type="Gene3D" id="3.30.200.20">
    <property type="entry name" value="Phosphorylase Kinase, domain 1"/>
    <property type="match status" value="1"/>
</dbReference>
<dbReference type="PANTHER" id="PTHR46008">
    <property type="entry name" value="LEAF RUST 10 DISEASE-RESISTANCE LOCUS RECEPTOR-LIKE PROTEIN KINASE-LIKE 1.4"/>
    <property type="match status" value="1"/>
</dbReference>
<dbReference type="SUPFAM" id="SSF56112">
    <property type="entry name" value="Protein kinase-like (PK-like)"/>
    <property type="match status" value="1"/>
</dbReference>
<keyword evidence="5" id="KW-1185">Reference proteome</keyword>
<sequence length="125" mass="13831">MALFSTVIAITSLLLLISVATAILRSARLKASSAATQQDPTTLFLRLHRSASLLPPVFSYDDLAAATHNFDPKRKIGDGGFGSVYLAQLRDGCSGCCCRWFCSCREKWTREMEELRARGRKGLQF</sequence>
<dbReference type="GO" id="GO:0016301">
    <property type="term" value="F:kinase activity"/>
    <property type="evidence" value="ECO:0007669"/>
    <property type="project" value="TreeGrafter"/>
</dbReference>
<dbReference type="Proteomes" id="UP000501690">
    <property type="component" value="Linkage Group LG3"/>
</dbReference>
<feature type="chain" id="PRO_5020025501" description="Interleukin-1 receptor-associated kinase 4" evidence="3">
    <location>
        <begin position="23"/>
        <end position="125"/>
    </location>
</feature>
<proteinExistence type="predicted"/>
<gene>
    <name evidence="4" type="ORF">DEO72_LG3g973</name>
</gene>
<keyword evidence="3" id="KW-0732">Signal</keyword>
<name>A0A4D6LD75_VIGUN</name>
<accession>A0A4D6LD75</accession>
<keyword evidence="1" id="KW-0547">Nucleotide-binding</keyword>
<dbReference type="GO" id="GO:0005524">
    <property type="term" value="F:ATP binding"/>
    <property type="evidence" value="ECO:0007669"/>
    <property type="project" value="UniProtKB-KW"/>
</dbReference>
<evidence type="ECO:0000313" key="4">
    <source>
        <dbReference type="EMBL" id="QCD86450.1"/>
    </source>
</evidence>
<dbReference type="PANTHER" id="PTHR46008:SF18">
    <property type="entry name" value="PROTEIN KINASE DOMAIN-CONTAINING PROTEIN"/>
    <property type="match status" value="1"/>
</dbReference>
<organism evidence="4 5">
    <name type="scientific">Vigna unguiculata</name>
    <name type="common">Cowpea</name>
    <dbReference type="NCBI Taxonomy" id="3917"/>
    <lineage>
        <taxon>Eukaryota</taxon>
        <taxon>Viridiplantae</taxon>
        <taxon>Streptophyta</taxon>
        <taxon>Embryophyta</taxon>
        <taxon>Tracheophyta</taxon>
        <taxon>Spermatophyta</taxon>
        <taxon>Magnoliopsida</taxon>
        <taxon>eudicotyledons</taxon>
        <taxon>Gunneridae</taxon>
        <taxon>Pentapetalae</taxon>
        <taxon>rosids</taxon>
        <taxon>fabids</taxon>
        <taxon>Fabales</taxon>
        <taxon>Fabaceae</taxon>
        <taxon>Papilionoideae</taxon>
        <taxon>50 kb inversion clade</taxon>
        <taxon>NPAAA clade</taxon>
        <taxon>indigoferoid/millettioid clade</taxon>
        <taxon>Phaseoleae</taxon>
        <taxon>Vigna</taxon>
    </lineage>
</organism>
<evidence type="ECO:0008006" key="6">
    <source>
        <dbReference type="Google" id="ProtNLM"/>
    </source>
</evidence>
<dbReference type="InterPro" id="IPR011009">
    <property type="entry name" value="Kinase-like_dom_sf"/>
</dbReference>
<reference evidence="4 5" key="1">
    <citation type="submission" date="2019-04" db="EMBL/GenBank/DDBJ databases">
        <title>An improved genome assembly and genetic linkage map for asparagus bean, Vigna unguiculata ssp. sesquipedialis.</title>
        <authorList>
            <person name="Xia Q."/>
            <person name="Zhang R."/>
            <person name="Dong Y."/>
        </authorList>
    </citation>
    <scope>NUCLEOTIDE SEQUENCE [LARGE SCALE GENOMIC DNA]</scope>
    <source>
        <tissue evidence="4">Leaf</tissue>
    </source>
</reference>
<dbReference type="EMBL" id="CP039347">
    <property type="protein sequence ID" value="QCD86450.1"/>
    <property type="molecule type" value="Genomic_DNA"/>
</dbReference>
<evidence type="ECO:0000313" key="5">
    <source>
        <dbReference type="Proteomes" id="UP000501690"/>
    </source>
</evidence>